<dbReference type="RefSeq" id="WP_179757918.1">
    <property type="nucleotide sequence ID" value="NZ_JACCBU010000001.1"/>
</dbReference>
<dbReference type="Proteomes" id="UP000569914">
    <property type="component" value="Unassembled WGS sequence"/>
</dbReference>
<accession>A0A7Y9IEZ5</accession>
<comment type="caution">
    <text evidence="1">The sequence shown here is derived from an EMBL/GenBank/DDBJ whole genome shotgun (WGS) entry which is preliminary data.</text>
</comment>
<evidence type="ECO:0000313" key="1">
    <source>
        <dbReference type="EMBL" id="NYE75411.1"/>
    </source>
</evidence>
<dbReference type="InterPro" id="IPR018391">
    <property type="entry name" value="PQQ_b-propeller_rpt"/>
</dbReference>
<dbReference type="EMBL" id="JACCBU010000001">
    <property type="protein sequence ID" value="NYE75411.1"/>
    <property type="molecule type" value="Genomic_DNA"/>
</dbReference>
<sequence>MLLSRRSLIIGSGATAALTLGRSGAGRARAEDGATPVPRPIDPGVDLGRVVIVAPDRPAWQQLGAALAAGIAEAAGVPVPTVAVPEQAKFETGWAGPTILLGQLGNNVQLARLYGMRFAMVDSWFPGPGGHWIRTLVDPFGLGGNTVVLGAGDLAGAEAAVTALIGAIDGSTLGLQHRARLADAVQAALPNDGVADDAYLNRELADADALLGSLVPSVGVEADAVRLHSVLNEIRIAGEAHLLTADVGFARLHRHYLLGYAAFVNEHPEPATNQLNNNRNMWTNGEELISVWAVLEGDGRFSEDERAQVLAALHTTFAANANDSYLIRARPEAPRWNHEAYPALSLVAGADYFLRHHDLPAARDWYDRGAMIFAGNTAVISLDEGADYLMHLPMITMDYGMFTGQLDYLNRTLRPSADLNALMIDNLGMMVGGGDVYPFGYSGVYSWGHSQVMHAATWLFGDPLYALLQERARTGPFSGQRMPDLDFPLHRYLVLDDDGGPPGEAPAPPAVRAYPIEPGVYDDLTATTPSEIPQDRTFHKLAFRAGLGIDAPCLMLDGFTGGRHNHLDGNAIIGYSAHQRLFLTDRDYMENTPEHHSGVVVVRNGEQQRMGAFTRIDWVADVEGAAVSRSTVPAWNGTDWTRTVITVDGGFHLILDDVRILDDGSYLIKNQWQALGTGTLAGHRFHARQRDASMIIDSLDDSRLQTRERYGHFRKYFKSTYPYPFADQETVLSQLHPERARSAGDAVGFVNVLASGPGTDPGLTSRRWGGRICQVELGDRSWWLVRGRLQAPELASDGEWHLIGPDRLIIAGATMITLAGTRHRFGEEAIVTVSLADGSWAAYPVRRDLVRYDEQGDPIRPGPIDQGSSAVRRRHADAVLERLRPDHDQKTPPDKIISAGTSVPKSWRQLAAVSGRITATHRVTPFGDGHSLLLVGTEDGRVVALTPDGRTVWSATVSGRVNEIAAHVHDEDQLVTVATEGWRVHALSLDGRERWVREIPNTSARREIKGNLLGITTIRLGYVNGRGQAPWLMVGTQFRWVYGLDWAGTIKHETMLYFYGIEDAVFADFDGDGRDEGAYALEYFYPVIWDDKTSVRGPAAAGPGFTAVGTLEQADGPPSIVYGTKQNDVRSYRYAGGKLVPGWSRNVGGQVTTLTAGTFHAAVGQEIILGTTGFQAISLGADGRPRFRAKIGDTVRFLVATPQPGYLAAADHGLLVGLDPAGRETGRWRFPEWIAGVEVAPGEAMLVVLADGRVFAR</sequence>
<dbReference type="SMART" id="SM00564">
    <property type="entry name" value="PQQ"/>
    <property type="match status" value="2"/>
</dbReference>
<name>A0A7Y9IEZ5_9ACTN</name>
<evidence type="ECO:0000313" key="2">
    <source>
        <dbReference type="Proteomes" id="UP000569914"/>
    </source>
</evidence>
<dbReference type="InterPro" id="IPR011044">
    <property type="entry name" value="Quino_amine_DH_bsu"/>
</dbReference>
<dbReference type="Gene3D" id="2.40.10.480">
    <property type="match status" value="1"/>
</dbReference>
<organism evidence="1 2">
    <name type="scientific">Microlunatus parietis</name>
    <dbReference type="NCBI Taxonomy" id="682979"/>
    <lineage>
        <taxon>Bacteria</taxon>
        <taxon>Bacillati</taxon>
        <taxon>Actinomycetota</taxon>
        <taxon>Actinomycetes</taxon>
        <taxon>Propionibacteriales</taxon>
        <taxon>Propionibacteriaceae</taxon>
        <taxon>Microlunatus</taxon>
    </lineage>
</organism>
<dbReference type="SUPFAM" id="SSF50969">
    <property type="entry name" value="YVTN repeat-like/Quinoprotein amine dehydrogenase"/>
    <property type="match status" value="1"/>
</dbReference>
<dbReference type="InterPro" id="IPR006311">
    <property type="entry name" value="TAT_signal"/>
</dbReference>
<reference evidence="1 2" key="1">
    <citation type="submission" date="2020-07" db="EMBL/GenBank/DDBJ databases">
        <title>Sequencing the genomes of 1000 actinobacteria strains.</title>
        <authorList>
            <person name="Klenk H.-P."/>
        </authorList>
    </citation>
    <scope>NUCLEOTIDE SEQUENCE [LARGE SCALE GENOMIC DNA]</scope>
    <source>
        <strain evidence="1 2">DSM 22083</strain>
    </source>
</reference>
<dbReference type="PROSITE" id="PS51318">
    <property type="entry name" value="TAT"/>
    <property type="match status" value="1"/>
</dbReference>
<keyword evidence="2" id="KW-1185">Reference proteome</keyword>
<proteinExistence type="predicted"/>
<gene>
    <name evidence="1" type="ORF">BKA15_006740</name>
</gene>
<protein>
    <submittedName>
        <fullName evidence="1">Uncharacterized protein</fullName>
    </submittedName>
</protein>
<dbReference type="Gene3D" id="2.70.98.70">
    <property type="match status" value="1"/>
</dbReference>
<dbReference type="AlphaFoldDB" id="A0A7Y9IEZ5"/>